<accession>A0AAV7ZPW9</accession>
<dbReference type="PROSITE" id="PS50097">
    <property type="entry name" value="BTB"/>
    <property type="match status" value="1"/>
</dbReference>
<reference evidence="4" key="1">
    <citation type="submission" date="2022-08" db="EMBL/GenBank/DDBJ databases">
        <title>Novel sulphate-reducing endosymbionts in the free-living metamonad Anaeramoeba.</title>
        <authorList>
            <person name="Jerlstrom-Hultqvist J."/>
            <person name="Cepicka I."/>
            <person name="Gallot-Lavallee L."/>
            <person name="Salas-Leiva D."/>
            <person name="Curtis B.A."/>
            <person name="Zahonova K."/>
            <person name="Pipaliya S."/>
            <person name="Dacks J."/>
            <person name="Roger A.J."/>
        </authorList>
    </citation>
    <scope>NUCLEOTIDE SEQUENCE</scope>
    <source>
        <strain evidence="4">Busselton2</strain>
    </source>
</reference>
<evidence type="ECO:0000313" key="4">
    <source>
        <dbReference type="EMBL" id="KAJ3444027.1"/>
    </source>
</evidence>
<feature type="compositionally biased region" description="Basic and acidic residues" evidence="2">
    <location>
        <begin position="879"/>
        <end position="888"/>
    </location>
</feature>
<dbReference type="SUPFAM" id="SSF54695">
    <property type="entry name" value="POZ domain"/>
    <property type="match status" value="1"/>
</dbReference>
<dbReference type="SMART" id="SM00225">
    <property type="entry name" value="BTB"/>
    <property type="match status" value="1"/>
</dbReference>
<dbReference type="EMBL" id="JANTQA010000023">
    <property type="protein sequence ID" value="KAJ3444027.1"/>
    <property type="molecule type" value="Genomic_DNA"/>
</dbReference>
<feature type="compositionally biased region" description="Basic residues" evidence="2">
    <location>
        <begin position="363"/>
        <end position="372"/>
    </location>
</feature>
<dbReference type="InterPro" id="IPR000210">
    <property type="entry name" value="BTB/POZ_dom"/>
</dbReference>
<dbReference type="Pfam" id="PF00651">
    <property type="entry name" value="BTB"/>
    <property type="match status" value="1"/>
</dbReference>
<feature type="region of interest" description="Disordered" evidence="2">
    <location>
        <begin position="763"/>
        <end position="907"/>
    </location>
</feature>
<dbReference type="CDD" id="cd18186">
    <property type="entry name" value="BTB_POZ_ZBTB_KLHL-like"/>
    <property type="match status" value="1"/>
</dbReference>
<feature type="compositionally biased region" description="Basic and acidic residues" evidence="2">
    <location>
        <begin position="763"/>
        <end position="781"/>
    </location>
</feature>
<dbReference type="Gene3D" id="3.30.710.10">
    <property type="entry name" value="Potassium Channel Kv1.1, Chain A"/>
    <property type="match status" value="1"/>
</dbReference>
<dbReference type="InterPro" id="IPR011333">
    <property type="entry name" value="SKP1/BTB/POZ_sf"/>
</dbReference>
<evidence type="ECO:0000256" key="1">
    <source>
        <dbReference type="SAM" id="Coils"/>
    </source>
</evidence>
<evidence type="ECO:0000256" key="2">
    <source>
        <dbReference type="SAM" id="MobiDB-lite"/>
    </source>
</evidence>
<evidence type="ECO:0000259" key="3">
    <source>
        <dbReference type="PROSITE" id="PS50097"/>
    </source>
</evidence>
<dbReference type="PANTHER" id="PTHR45774">
    <property type="entry name" value="BTB/POZ DOMAIN-CONTAINING"/>
    <property type="match status" value="1"/>
</dbReference>
<feature type="region of interest" description="Disordered" evidence="2">
    <location>
        <begin position="332"/>
        <end position="372"/>
    </location>
</feature>
<feature type="compositionally biased region" description="Basic and acidic residues" evidence="2">
    <location>
        <begin position="790"/>
        <end position="856"/>
    </location>
</feature>
<sequence>MNAHTTLSMKQIAETLYCDKKHTDVDFILKKGSECTILSAHQIIISLSSKFWKEKFYPSGWKKKLKSNAPKMKIPPRLAFQIQDVSRPIFETILRYCYGKDLQLTRLNSPQLLKAADQFEMKILSNFCENFLIGQLESKELMNDFPFATKYLLTITQCIFEKITNNSNSNSNSNAFHTHNPKIVHVLLKNSIIDFVHEHEVKFWKQERLLCNIPEESALFLLAIPRTQIRETFVFYRIIERANCLNLQNPRSLKRTTKNTKDPNSTKKFGKWHKLIQKAIPLIRLDNIKIEENKPIFYRNFLNYLKSFRQKTNETQESSDLIIKKISENKGMENEKCGEKKSESREFDYNNNNTNDEINSSKNTKRKDRTTKKINKKIKIPKRKIPDPRHLRYNPNTLKTEDGKVLLMTTEFSKSRKKDIWKSLISGGFKRVNIFDASLYQLDYLLLKEFDAVFVYSISPWYNEVHVGDLLAKYLVNGGGVVICAPFCLKINDTNDDPVELKGRIAEPDVLPMEKGKLGNYKISKLEKILKKEHPIMKGVNNFSGGKYSYKIIPENLEKRFNSINDNAKVYVNNNINNNNNNNGNNGNVNIDDNESRNFYINTISDVYKKIHFKEYLPKPYSFKKNSEELEKIRIQKLKQETEKENNIFEEMKIDEITRKKSLKIGETHSYWDFLQRFSELFPNQIIFNNELNNKIIQFSKKWVDLFSYCRSQENTVFINNLTTFLERYQFYQQPDSENYLFTDNYETSLKRKKIIEESMEIEKGDENIKEGGAETEKENENEKEEENEMERGNERESEKKSMEIEKEKEMGKENEREDENTKENKGGIEKGKEGGEKREISRGDIEEEKEKEKERRRGRTVGIEMEGIGFSPRKRSLNRHDLSPKKNDNKRRRNIQQKLPNSPNKALNFSKNQIIEENSFSQNNNINTNDDVDENGYNCNAINIPINIPTEMFVGENIIIAEWDGGIPLIIEKKFHNKKLGKLIVLNFSPVSESTSHNNGFRWKRDSDGKKIIKNSVKYVLRYKSIN</sequence>
<comment type="caution">
    <text evidence="4">The sequence shown here is derived from an EMBL/GenBank/DDBJ whole genome shotgun (WGS) entry which is preliminary data.</text>
</comment>
<feature type="domain" description="BTB" evidence="3">
    <location>
        <begin position="23"/>
        <end position="106"/>
    </location>
</feature>
<dbReference type="AlphaFoldDB" id="A0AAV7ZPW9"/>
<feature type="coiled-coil region" evidence="1">
    <location>
        <begin position="625"/>
        <end position="655"/>
    </location>
</feature>
<keyword evidence="1" id="KW-0175">Coiled coil</keyword>
<evidence type="ECO:0000313" key="5">
    <source>
        <dbReference type="Proteomes" id="UP001146793"/>
    </source>
</evidence>
<dbReference type="PANTHER" id="PTHR45774:SF3">
    <property type="entry name" value="BTB (POZ) DOMAIN-CONTAINING 2B-RELATED"/>
    <property type="match status" value="1"/>
</dbReference>
<name>A0AAV7ZPW9_9EUKA</name>
<organism evidence="4 5">
    <name type="scientific">Anaeramoeba flamelloides</name>
    <dbReference type="NCBI Taxonomy" id="1746091"/>
    <lineage>
        <taxon>Eukaryota</taxon>
        <taxon>Metamonada</taxon>
        <taxon>Anaeramoebidae</taxon>
        <taxon>Anaeramoeba</taxon>
    </lineage>
</organism>
<feature type="compositionally biased region" description="Polar residues" evidence="2">
    <location>
        <begin position="897"/>
        <end position="907"/>
    </location>
</feature>
<protein>
    <submittedName>
        <fullName evidence="4">Btb (Poz) domain-containing 2a-related</fullName>
    </submittedName>
</protein>
<feature type="compositionally biased region" description="Low complexity" evidence="2">
    <location>
        <begin position="350"/>
        <end position="362"/>
    </location>
</feature>
<gene>
    <name evidence="4" type="ORF">M0812_09877</name>
</gene>
<feature type="compositionally biased region" description="Basic and acidic residues" evidence="2">
    <location>
        <begin position="332"/>
        <end position="348"/>
    </location>
</feature>
<dbReference type="Proteomes" id="UP001146793">
    <property type="component" value="Unassembled WGS sequence"/>
</dbReference>
<proteinExistence type="predicted"/>